<dbReference type="EMBL" id="CABFNP030001291">
    <property type="protein sequence ID" value="CAI6097315.1"/>
    <property type="molecule type" value="Genomic_DNA"/>
</dbReference>
<keyword evidence="2" id="KW-1185">Reference proteome</keyword>
<evidence type="ECO:0000313" key="2">
    <source>
        <dbReference type="Proteomes" id="UP001160390"/>
    </source>
</evidence>
<sequence length="235" mass="26520">MDMLLENSIKSKFDTIESKFGKADAGVQPPCATSMEIHISAILVKPVYNLDDGAHHLRDLRLFLVLYLFYSAFVCDDDSPVLSASRSWEETNFYIILQVHIDIPSICYELPGNIARCWARSLDEKDLHRHKGRQASREMLPDLLKGVSGKRPHQTVVKADRPSSSFIIDKWQEDAPASSCCEASQEGLSNSGPFWGHIIFNNEEVRPLYRDPIASVNFRSSCGRLSHSRICKHVS</sequence>
<dbReference type="AlphaFoldDB" id="A0AA35MHK8"/>
<gene>
    <name evidence="1" type="ORF">CCHLO57077_00014443</name>
</gene>
<organism evidence="1 2">
    <name type="scientific">Clonostachys chloroleuca</name>
    <dbReference type="NCBI Taxonomy" id="1926264"/>
    <lineage>
        <taxon>Eukaryota</taxon>
        <taxon>Fungi</taxon>
        <taxon>Dikarya</taxon>
        <taxon>Ascomycota</taxon>
        <taxon>Pezizomycotina</taxon>
        <taxon>Sordariomycetes</taxon>
        <taxon>Hypocreomycetidae</taxon>
        <taxon>Hypocreales</taxon>
        <taxon>Bionectriaceae</taxon>
        <taxon>Clonostachys</taxon>
    </lineage>
</organism>
<name>A0AA35MHK8_9HYPO</name>
<evidence type="ECO:0000313" key="1">
    <source>
        <dbReference type="EMBL" id="CAI6097315.1"/>
    </source>
</evidence>
<protein>
    <submittedName>
        <fullName evidence="1">Uncharacterized protein</fullName>
    </submittedName>
</protein>
<accession>A0AA35MHK8</accession>
<comment type="caution">
    <text evidence="1">The sequence shown here is derived from an EMBL/GenBank/DDBJ whole genome shotgun (WGS) entry which is preliminary data.</text>
</comment>
<reference evidence="1" key="1">
    <citation type="submission" date="2023-01" db="EMBL/GenBank/DDBJ databases">
        <authorList>
            <person name="Piombo E."/>
        </authorList>
    </citation>
    <scope>NUCLEOTIDE SEQUENCE</scope>
</reference>
<dbReference type="Proteomes" id="UP001160390">
    <property type="component" value="Unassembled WGS sequence"/>
</dbReference>
<proteinExistence type="predicted"/>